<proteinExistence type="predicted"/>
<protein>
    <recommendedName>
        <fullName evidence="1">PAN2 UCH domain-containing protein</fullName>
    </recommendedName>
</protein>
<dbReference type="GO" id="GO:0004535">
    <property type="term" value="F:poly(A)-specific ribonuclease activity"/>
    <property type="evidence" value="ECO:0007669"/>
    <property type="project" value="TreeGrafter"/>
</dbReference>
<accession>A0A9P7KDM1</accession>
<dbReference type="Proteomes" id="UP000775547">
    <property type="component" value="Unassembled WGS sequence"/>
</dbReference>
<dbReference type="InterPro" id="IPR038765">
    <property type="entry name" value="Papain-like_cys_pep_sf"/>
</dbReference>
<dbReference type="EMBL" id="JABCKV010000018">
    <property type="protein sequence ID" value="KAG5646693.1"/>
    <property type="molecule type" value="Genomic_DNA"/>
</dbReference>
<feature type="domain" description="PAN2 UCH" evidence="1">
    <location>
        <begin position="3"/>
        <end position="36"/>
    </location>
</feature>
<dbReference type="AlphaFoldDB" id="A0A9P7KDM1"/>
<name>A0A9P7KDM1_9AGAR</name>
<dbReference type="GO" id="GO:0000932">
    <property type="term" value="C:P-body"/>
    <property type="evidence" value="ECO:0007669"/>
    <property type="project" value="TreeGrafter"/>
</dbReference>
<keyword evidence="3" id="KW-1185">Reference proteome</keyword>
<dbReference type="InterPro" id="IPR050785">
    <property type="entry name" value="PAN2-PAN3_catalytic_subunit"/>
</dbReference>
<dbReference type="GO" id="GO:0031251">
    <property type="term" value="C:PAN complex"/>
    <property type="evidence" value="ECO:0007669"/>
    <property type="project" value="TreeGrafter"/>
</dbReference>
<dbReference type="CDD" id="cd02257">
    <property type="entry name" value="Peptidase_C19"/>
    <property type="match status" value="1"/>
</dbReference>
<evidence type="ECO:0000313" key="2">
    <source>
        <dbReference type="EMBL" id="KAG5646693.1"/>
    </source>
</evidence>
<dbReference type="Gene3D" id="3.90.70.10">
    <property type="entry name" value="Cysteine proteinases"/>
    <property type="match status" value="1"/>
</dbReference>
<reference evidence="2" key="2">
    <citation type="submission" date="2021-10" db="EMBL/GenBank/DDBJ databases">
        <title>Phylogenomics reveals ancestral predisposition of the termite-cultivated fungus Termitomyces towards a domesticated lifestyle.</title>
        <authorList>
            <person name="Auxier B."/>
            <person name="Grum-Grzhimaylo A."/>
            <person name="Cardenas M.E."/>
            <person name="Lodge J.D."/>
            <person name="Laessoe T."/>
            <person name="Pedersen O."/>
            <person name="Smith M.E."/>
            <person name="Kuyper T.W."/>
            <person name="Franco-Molano E.A."/>
            <person name="Baroni T.J."/>
            <person name="Aanen D.K."/>
        </authorList>
    </citation>
    <scope>NUCLEOTIDE SEQUENCE</scope>
    <source>
        <strain evidence="2">AP01</strain>
        <tissue evidence="2">Mycelium</tissue>
    </source>
</reference>
<reference evidence="2" key="1">
    <citation type="submission" date="2020-07" db="EMBL/GenBank/DDBJ databases">
        <authorList>
            <person name="Nieuwenhuis M."/>
            <person name="Van De Peppel L.J.J."/>
        </authorList>
    </citation>
    <scope>NUCLEOTIDE SEQUENCE</scope>
    <source>
        <strain evidence="2">AP01</strain>
        <tissue evidence="2">Mycelium</tissue>
    </source>
</reference>
<dbReference type="InterPro" id="IPR028881">
    <property type="entry name" value="PAN2_UCH_dom"/>
</dbReference>
<dbReference type="PANTHER" id="PTHR15728:SF0">
    <property type="entry name" value="PAN2-PAN3 DEADENYLATION COMPLEX CATALYTIC SUBUNIT PAN2"/>
    <property type="match status" value="1"/>
</dbReference>
<comment type="caution">
    <text evidence="2">The sequence shown here is derived from an EMBL/GenBank/DDBJ whole genome shotgun (WGS) entry which is preliminary data.</text>
</comment>
<evidence type="ECO:0000259" key="1">
    <source>
        <dbReference type="Pfam" id="PF13423"/>
    </source>
</evidence>
<dbReference type="OrthoDB" id="16516at2759"/>
<gene>
    <name evidence="2" type="ORF">DXG03_002683</name>
</gene>
<dbReference type="Pfam" id="PF13423">
    <property type="entry name" value="UCH_1"/>
    <property type="match status" value="1"/>
</dbReference>
<evidence type="ECO:0000313" key="3">
    <source>
        <dbReference type="Proteomes" id="UP000775547"/>
    </source>
</evidence>
<dbReference type="SUPFAM" id="SSF54001">
    <property type="entry name" value="Cysteine proteinases"/>
    <property type="match status" value="1"/>
</dbReference>
<organism evidence="2 3">
    <name type="scientific">Asterophora parasitica</name>
    <dbReference type="NCBI Taxonomy" id="117018"/>
    <lineage>
        <taxon>Eukaryota</taxon>
        <taxon>Fungi</taxon>
        <taxon>Dikarya</taxon>
        <taxon>Basidiomycota</taxon>
        <taxon>Agaricomycotina</taxon>
        <taxon>Agaricomycetes</taxon>
        <taxon>Agaricomycetidae</taxon>
        <taxon>Agaricales</taxon>
        <taxon>Tricholomatineae</taxon>
        <taxon>Lyophyllaceae</taxon>
        <taxon>Asterophora</taxon>
    </lineage>
</organism>
<sequence>MSKDKHSHLVAIVKVPEAEDRDDLQSPWFLFNDFVVRNISEEEALSFPDKWKVPAIIYYERDDLGEFLDYSGLPDRADETILSHDTSISLNRDPRLVKHDVLRPEELPRPGTLVAIDAEFVLMQQLET</sequence>
<dbReference type="PANTHER" id="PTHR15728">
    <property type="entry name" value="DEADENYLATION COMPLEX CATALYTIC SUBUNIT PAN2"/>
    <property type="match status" value="1"/>
</dbReference>
<dbReference type="GO" id="GO:0000289">
    <property type="term" value="P:nuclear-transcribed mRNA poly(A) tail shortening"/>
    <property type="evidence" value="ECO:0007669"/>
    <property type="project" value="TreeGrafter"/>
</dbReference>